<reference evidence="3" key="1">
    <citation type="journal article" date="2017" name="Nat. Ecol. Evol.">
        <title>Genome expansion and lineage-specific genetic innovations in the forest pathogenic fungi Armillaria.</title>
        <authorList>
            <person name="Sipos G."/>
            <person name="Prasanna A.N."/>
            <person name="Walter M.C."/>
            <person name="O'Connor E."/>
            <person name="Balint B."/>
            <person name="Krizsan K."/>
            <person name="Kiss B."/>
            <person name="Hess J."/>
            <person name="Varga T."/>
            <person name="Slot J."/>
            <person name="Riley R."/>
            <person name="Boka B."/>
            <person name="Rigling D."/>
            <person name="Barry K."/>
            <person name="Lee J."/>
            <person name="Mihaltcheva S."/>
            <person name="LaButti K."/>
            <person name="Lipzen A."/>
            <person name="Waldron R."/>
            <person name="Moloney N.M."/>
            <person name="Sperisen C."/>
            <person name="Kredics L."/>
            <person name="Vagvoelgyi C."/>
            <person name="Patrignani A."/>
            <person name="Fitzpatrick D."/>
            <person name="Nagy I."/>
            <person name="Doyle S."/>
            <person name="Anderson J.B."/>
            <person name="Grigoriev I.V."/>
            <person name="Gueldener U."/>
            <person name="Muensterkoetter M."/>
            <person name="Nagy L.G."/>
        </authorList>
    </citation>
    <scope>NUCLEOTIDE SEQUENCE [LARGE SCALE GENOMIC DNA]</scope>
    <source>
        <strain evidence="3">Ar21-2</strain>
    </source>
</reference>
<sequence>MNWVVAGFLPCRIFSQCSAKSPCYQPYLAFLWQLLPWSLRRDPCSISLLVLSARLKVMYPVVRIAAIARVQQEIPNLCCYHVAVAAMKR</sequence>
<evidence type="ECO:0000256" key="1">
    <source>
        <dbReference type="SAM" id="SignalP"/>
    </source>
</evidence>
<protein>
    <recommendedName>
        <fullName evidence="4">Secreted protein</fullName>
    </recommendedName>
</protein>
<dbReference type="Proteomes" id="UP000217790">
    <property type="component" value="Unassembled WGS sequence"/>
</dbReference>
<feature type="signal peptide" evidence="1">
    <location>
        <begin position="1"/>
        <end position="19"/>
    </location>
</feature>
<dbReference type="InParanoid" id="A0A2H3DRU8"/>
<proteinExistence type="predicted"/>
<evidence type="ECO:0000313" key="2">
    <source>
        <dbReference type="EMBL" id="PBK90156.1"/>
    </source>
</evidence>
<organism evidence="2 3">
    <name type="scientific">Armillaria gallica</name>
    <name type="common">Bulbous honey fungus</name>
    <name type="synonym">Armillaria bulbosa</name>
    <dbReference type="NCBI Taxonomy" id="47427"/>
    <lineage>
        <taxon>Eukaryota</taxon>
        <taxon>Fungi</taxon>
        <taxon>Dikarya</taxon>
        <taxon>Basidiomycota</taxon>
        <taxon>Agaricomycotina</taxon>
        <taxon>Agaricomycetes</taxon>
        <taxon>Agaricomycetidae</taxon>
        <taxon>Agaricales</taxon>
        <taxon>Marasmiineae</taxon>
        <taxon>Physalacriaceae</taxon>
        <taxon>Armillaria</taxon>
    </lineage>
</organism>
<dbReference type="AlphaFoldDB" id="A0A2H3DRU8"/>
<dbReference type="EMBL" id="KZ293666">
    <property type="protein sequence ID" value="PBK90156.1"/>
    <property type="molecule type" value="Genomic_DNA"/>
</dbReference>
<evidence type="ECO:0008006" key="4">
    <source>
        <dbReference type="Google" id="ProtNLM"/>
    </source>
</evidence>
<feature type="chain" id="PRO_5013574699" description="Secreted protein" evidence="1">
    <location>
        <begin position="20"/>
        <end position="89"/>
    </location>
</feature>
<accession>A0A2H3DRU8</accession>
<name>A0A2H3DRU8_ARMGA</name>
<keyword evidence="3" id="KW-1185">Reference proteome</keyword>
<keyword evidence="1" id="KW-0732">Signal</keyword>
<gene>
    <name evidence="2" type="ORF">ARMGADRAFT_306451</name>
</gene>
<evidence type="ECO:0000313" key="3">
    <source>
        <dbReference type="Proteomes" id="UP000217790"/>
    </source>
</evidence>